<sequence length="109" mass="12650">MKVNMYISGAVRQFSYWFAHGTLGYPILEGIDYTDSTMKEESSFAEQAFAIFMNNLELDEDGSVINYKYCEQRAAQYIRSYFEAGYTVQPPLESWETELYPVSKESYAK</sequence>
<dbReference type="Proteomes" id="UP000184386">
    <property type="component" value="Unassembled WGS sequence"/>
</dbReference>
<evidence type="ECO:0000259" key="1">
    <source>
        <dbReference type="Pfam" id="PF24725"/>
    </source>
</evidence>
<gene>
    <name evidence="2" type="ORF">SAMN02745136_05201</name>
</gene>
<evidence type="ECO:0000313" key="2">
    <source>
        <dbReference type="EMBL" id="SHL56953.1"/>
    </source>
</evidence>
<keyword evidence="3" id="KW-1185">Reference proteome</keyword>
<feature type="domain" description="DUF7677" evidence="1">
    <location>
        <begin position="2"/>
        <end position="100"/>
    </location>
</feature>
<protein>
    <recommendedName>
        <fullName evidence="1">DUF7677 domain-containing protein</fullName>
    </recommendedName>
</protein>
<evidence type="ECO:0000313" key="3">
    <source>
        <dbReference type="Proteomes" id="UP000184386"/>
    </source>
</evidence>
<dbReference type="RefSeq" id="WP_073280107.1">
    <property type="nucleotide sequence ID" value="NZ_FRAC01000038.1"/>
</dbReference>
<organism evidence="2 3">
    <name type="scientific">Anaerocolumna jejuensis DSM 15929</name>
    <dbReference type="NCBI Taxonomy" id="1121322"/>
    <lineage>
        <taxon>Bacteria</taxon>
        <taxon>Bacillati</taxon>
        <taxon>Bacillota</taxon>
        <taxon>Clostridia</taxon>
        <taxon>Lachnospirales</taxon>
        <taxon>Lachnospiraceae</taxon>
        <taxon>Anaerocolumna</taxon>
    </lineage>
</organism>
<dbReference type="EMBL" id="FRAC01000038">
    <property type="protein sequence ID" value="SHL56953.1"/>
    <property type="molecule type" value="Genomic_DNA"/>
</dbReference>
<dbReference type="AlphaFoldDB" id="A0A1M7BPX1"/>
<reference evidence="2 3" key="1">
    <citation type="submission" date="2016-11" db="EMBL/GenBank/DDBJ databases">
        <authorList>
            <person name="Jaros S."/>
            <person name="Januszkiewicz K."/>
            <person name="Wedrychowicz H."/>
        </authorList>
    </citation>
    <scope>NUCLEOTIDE SEQUENCE [LARGE SCALE GENOMIC DNA]</scope>
    <source>
        <strain evidence="2 3">DSM 15929</strain>
    </source>
</reference>
<name>A0A1M7BPX1_9FIRM</name>
<dbReference type="InterPro" id="IPR056094">
    <property type="entry name" value="DUF7677"/>
</dbReference>
<dbReference type="Pfam" id="PF24725">
    <property type="entry name" value="DUF7677"/>
    <property type="match status" value="1"/>
</dbReference>
<accession>A0A1M7BPX1</accession>
<dbReference type="OrthoDB" id="670500at2"/>
<proteinExistence type="predicted"/>